<proteinExistence type="predicted"/>
<evidence type="ECO:0000313" key="1">
    <source>
        <dbReference type="EMBL" id="TRY68719.1"/>
    </source>
</evidence>
<protein>
    <submittedName>
        <fullName evidence="1">Uncharacterized protein</fullName>
    </submittedName>
</protein>
<dbReference type="OMA" id="XATIKEV"/>
<gene>
    <name evidence="1" type="ORF">TCAL_15104</name>
</gene>
<keyword evidence="2" id="KW-1185">Reference proteome</keyword>
<reference evidence="1 2" key="1">
    <citation type="journal article" date="2018" name="Nat. Ecol. Evol.">
        <title>Genomic signatures of mitonuclear coevolution across populations of Tigriopus californicus.</title>
        <authorList>
            <person name="Barreto F.S."/>
            <person name="Watson E.T."/>
            <person name="Lima T.G."/>
            <person name="Willett C.S."/>
            <person name="Edmands S."/>
            <person name="Li W."/>
            <person name="Burton R.S."/>
        </authorList>
    </citation>
    <scope>NUCLEOTIDE SEQUENCE [LARGE SCALE GENOMIC DNA]</scope>
    <source>
        <strain evidence="1 2">San Diego</strain>
    </source>
</reference>
<sequence>MEEYDHPIFTWFPRKEDYEAPPTILVTESIQEKVARLLDTIQNNQANIKEIVDGDSVGIEDKIFRTMDLRQDMDDLANLHKECESSPMGKNFQEDLKKAKVGMMNLKAYLTQVDTIEFATAIRNEFQFEIGRHLIFVPWLNEAEIKIRDVTEKPKSFEEAREAEQNACLALKSVVKANNTLKLVQAACDGVKGANVKVKEDMARMQERYYVLCKRAEQKVKNIQHLLVEWKRMEDLLIPTNLSEKDDYIPKQVLIFLRTYALYFS</sequence>
<dbReference type="EMBL" id="VCGU01000010">
    <property type="protein sequence ID" value="TRY68719.1"/>
    <property type="molecule type" value="Genomic_DNA"/>
</dbReference>
<dbReference type="AlphaFoldDB" id="A0A553NTG8"/>
<organism evidence="1 2">
    <name type="scientific">Tigriopus californicus</name>
    <name type="common">Marine copepod</name>
    <dbReference type="NCBI Taxonomy" id="6832"/>
    <lineage>
        <taxon>Eukaryota</taxon>
        <taxon>Metazoa</taxon>
        <taxon>Ecdysozoa</taxon>
        <taxon>Arthropoda</taxon>
        <taxon>Crustacea</taxon>
        <taxon>Multicrustacea</taxon>
        <taxon>Hexanauplia</taxon>
        <taxon>Copepoda</taxon>
        <taxon>Harpacticoida</taxon>
        <taxon>Harpacticidae</taxon>
        <taxon>Tigriopus</taxon>
    </lineage>
</organism>
<accession>A0A553NTG8</accession>
<comment type="caution">
    <text evidence="1">The sequence shown here is derived from an EMBL/GenBank/DDBJ whole genome shotgun (WGS) entry which is preliminary data.</text>
</comment>
<evidence type="ECO:0000313" key="2">
    <source>
        <dbReference type="Proteomes" id="UP000318571"/>
    </source>
</evidence>
<name>A0A553NTG8_TIGCA</name>
<dbReference type="Proteomes" id="UP000318571">
    <property type="component" value="Chromosome 1"/>
</dbReference>